<proteinExistence type="predicted"/>
<protein>
    <submittedName>
        <fullName evidence="1">Uncharacterized protein</fullName>
    </submittedName>
</protein>
<gene>
    <name evidence="1" type="ORF">B0174_09775</name>
</gene>
<dbReference type="AlphaFoldDB" id="A0A363CXC3"/>
<evidence type="ECO:0000313" key="1">
    <source>
        <dbReference type="EMBL" id="PUE63701.1"/>
    </source>
</evidence>
<dbReference type="OrthoDB" id="5343650at2"/>
<dbReference type="Proteomes" id="UP000251135">
    <property type="component" value="Unassembled WGS sequence"/>
</dbReference>
<name>A0A363CXC3_9BACT</name>
<dbReference type="RefSeq" id="WP_108560189.1">
    <property type="nucleotide sequence ID" value="NZ_MUXE01000015.1"/>
</dbReference>
<keyword evidence="2" id="KW-1185">Reference proteome</keyword>
<dbReference type="EMBL" id="MUXE01000015">
    <property type="protein sequence ID" value="PUE63701.1"/>
    <property type="molecule type" value="Genomic_DNA"/>
</dbReference>
<sequence length="193" mass="23271">MGIIVDFFKSLFKTIKKLSRPYFSLEENELKFKIDTDTFYKFPILNIETKTRYDSYILDAYTLKADNIHLEYIHTDNDTSWNAQALSFFKDLLKESINAYSMDLLEKKEFRHYEFLVYKIDEKYILNIIYIYEINKEVFIVDQKGDLYENLLKNLDKNYVYKFEKNKMDFIDLNFSLVKNNAMKSYFALHSGD</sequence>
<evidence type="ECO:0000313" key="2">
    <source>
        <dbReference type="Proteomes" id="UP000251135"/>
    </source>
</evidence>
<organism evidence="1 2">
    <name type="scientific">Arcobacter caeni</name>
    <dbReference type="NCBI Taxonomy" id="1912877"/>
    <lineage>
        <taxon>Bacteria</taxon>
        <taxon>Pseudomonadati</taxon>
        <taxon>Campylobacterota</taxon>
        <taxon>Epsilonproteobacteria</taxon>
        <taxon>Campylobacterales</taxon>
        <taxon>Arcobacteraceae</taxon>
        <taxon>Arcobacter</taxon>
    </lineage>
</organism>
<comment type="caution">
    <text evidence="1">The sequence shown here is derived from an EMBL/GenBank/DDBJ whole genome shotgun (WGS) entry which is preliminary data.</text>
</comment>
<accession>A0A363CXC3</accession>
<reference evidence="1 2" key="1">
    <citation type="submission" date="2017-02" db="EMBL/GenBank/DDBJ databases">
        <title>Arcobacter caeni sp. nov, a new Arcobacter species isolated from reclaimed water.</title>
        <authorList>
            <person name="Figueras M.J."/>
            <person name="Perez-Cataluna A."/>
            <person name="Salas-Masso N."/>
        </authorList>
    </citation>
    <scope>NUCLEOTIDE SEQUENCE [LARGE SCALE GENOMIC DNA]</scope>
    <source>
        <strain evidence="1 2">RW17-10</strain>
    </source>
</reference>